<dbReference type="GO" id="GO:0071897">
    <property type="term" value="P:DNA biosynthetic process"/>
    <property type="evidence" value="ECO:0007669"/>
    <property type="project" value="UniProtKB-ARBA"/>
</dbReference>
<dbReference type="AlphaFoldDB" id="A0AAU9UXX6"/>
<proteinExistence type="predicted"/>
<dbReference type="Proteomes" id="UP001153954">
    <property type="component" value="Unassembled WGS sequence"/>
</dbReference>
<dbReference type="PANTHER" id="PTHR33332">
    <property type="entry name" value="REVERSE TRANSCRIPTASE DOMAIN-CONTAINING PROTEIN"/>
    <property type="match status" value="1"/>
</dbReference>
<keyword evidence="3" id="KW-1185">Reference proteome</keyword>
<feature type="domain" description="Reverse transcriptase" evidence="1">
    <location>
        <begin position="126"/>
        <end position="396"/>
    </location>
</feature>
<dbReference type="InterPro" id="IPR043502">
    <property type="entry name" value="DNA/RNA_pol_sf"/>
</dbReference>
<dbReference type="SUPFAM" id="SSF56672">
    <property type="entry name" value="DNA/RNA polymerases"/>
    <property type="match status" value="1"/>
</dbReference>
<dbReference type="PROSITE" id="PS50878">
    <property type="entry name" value="RT_POL"/>
    <property type="match status" value="1"/>
</dbReference>
<dbReference type="Pfam" id="PF00078">
    <property type="entry name" value="RVT_1"/>
    <property type="match status" value="1"/>
</dbReference>
<dbReference type="InterPro" id="IPR000477">
    <property type="entry name" value="RT_dom"/>
</dbReference>
<name>A0AAU9UXX6_EUPED</name>
<evidence type="ECO:0000313" key="2">
    <source>
        <dbReference type="EMBL" id="CAH2104083.1"/>
    </source>
</evidence>
<reference evidence="2" key="1">
    <citation type="submission" date="2022-03" db="EMBL/GenBank/DDBJ databases">
        <authorList>
            <person name="Tunstrom K."/>
        </authorList>
    </citation>
    <scope>NUCLEOTIDE SEQUENCE</scope>
</reference>
<dbReference type="CDD" id="cd01650">
    <property type="entry name" value="RT_nLTR_like"/>
    <property type="match status" value="1"/>
</dbReference>
<comment type="caution">
    <text evidence="2">The sequence shown here is derived from an EMBL/GenBank/DDBJ whole genome shotgun (WGS) entry which is preliminary data.</text>
</comment>
<gene>
    <name evidence="2" type="ORF">EEDITHA_LOCUS18511</name>
</gene>
<sequence length="594" mass="67795">MTWNIINAETGRVKDRNGVSELIIDNYSIKSDQIVAKALENHFANIPLSTTKTLISSPEVAESLLKQNVNACKGDFTFRPIDANEIIKIFKTLDIKNTTDLWGISVKIIGTIVDIIAPHLAIRFNECILSGEFPDLMKHSKVIPLFKSGCPKDPTNYRPISILPACSKLFEKVILCQLLNHFTRNKLLHNKQFGFTRGRSTTDAGVKLFTSIVDAWEESRDALGVFCDLSKAFDCVQHETLIRKLSHYGIKNTALKLLSSYLSHRTQRVEVNGITSSGSHVQMGVPQGSIIGPFLFLTYINDLPYLVENNHEIVLFADDTSLIFKLHRQDTNYDDVNNALSKVVHWFSVNNLLLNSKKTNCIKFSSPNVRQVDMQPELNGDKLNLVNSTVFLGITIDPKLQWGPHICRLADKLSSAAYAVKKIRLLTDVDTARLVYFSYFHSLMSYGILLWGNAANINTIFILQKRAIRYIYKMKCKESLREKFKEINILTFASQYIYENIMYIRKNRHLFVSRSDHALNNVTLRNGHKLALPKCRLSKKSRFFIGMSIIIYNKIPVAVQSLPLQKFKKTIKQTLCRKAYYDINEFLNDKKAWD</sequence>
<protein>
    <recommendedName>
        <fullName evidence="1">Reverse transcriptase domain-containing protein</fullName>
    </recommendedName>
</protein>
<evidence type="ECO:0000259" key="1">
    <source>
        <dbReference type="PROSITE" id="PS50878"/>
    </source>
</evidence>
<accession>A0AAU9UXX6</accession>
<dbReference type="EMBL" id="CAKOGL010000027">
    <property type="protein sequence ID" value="CAH2104083.1"/>
    <property type="molecule type" value="Genomic_DNA"/>
</dbReference>
<evidence type="ECO:0000313" key="3">
    <source>
        <dbReference type="Proteomes" id="UP001153954"/>
    </source>
</evidence>
<organism evidence="2 3">
    <name type="scientific">Euphydryas editha</name>
    <name type="common">Edith's checkerspot</name>
    <dbReference type="NCBI Taxonomy" id="104508"/>
    <lineage>
        <taxon>Eukaryota</taxon>
        <taxon>Metazoa</taxon>
        <taxon>Ecdysozoa</taxon>
        <taxon>Arthropoda</taxon>
        <taxon>Hexapoda</taxon>
        <taxon>Insecta</taxon>
        <taxon>Pterygota</taxon>
        <taxon>Neoptera</taxon>
        <taxon>Endopterygota</taxon>
        <taxon>Lepidoptera</taxon>
        <taxon>Glossata</taxon>
        <taxon>Ditrysia</taxon>
        <taxon>Papilionoidea</taxon>
        <taxon>Nymphalidae</taxon>
        <taxon>Nymphalinae</taxon>
        <taxon>Euphydryas</taxon>
    </lineage>
</organism>